<evidence type="ECO:0000259" key="2">
    <source>
        <dbReference type="PROSITE" id="PS51194"/>
    </source>
</evidence>
<dbReference type="InterPro" id="IPR006935">
    <property type="entry name" value="Helicase/UvrB_N"/>
</dbReference>
<sequence>METNFENYPSKYAEMGKSGQQAESILYQAPRNAVQGFRVLVETITKEALHLDGYGNGGYDERQVDRIEMMRLHPDDYPVKVVQAMDRVRRVGNKASHDAKLDIDTEEALQVDQDTYIISDWFLGTYTQADEKDYIKPQNNTQNIEELKKQLDDQKLKIQQLQQVNNKNKISLTVEQKVERRKKSRQFAIQHPLNEAETRELIDQQLRDAGWEADTNKIRYSNTKPENGKNKAIAEWEFPNGDRADYALFIGKEAVGVVEAKKYEDDVYSSLDQAVDYSKEFVFTDKVAEPIRNYEVYKPYNVPFIFSTNGRPYLKQLEQKSGIWFWDARNPEHARRPLESWLTPDDLKLKLSAPLEKDSDQALKDDNDFLELANRDYQQDAIKAVENAIGEGKTRILLAMATGTGKTRTAISLMYRLIKNKRARRILYLVDRQSLATQTANSLKDNKVGSQPVSSIYDVKEFTDKIPAPTTRIQISTVQGMVQRLFNSIDNENKPSPGMYDIIIVDEAHRGYGEDREMSNDEMKFYDQADYISQYRRVIDYFDATAIGMTATPAIQTVRIFGDPVYSYSYQQAVIDGYLMDHNAPYIIKTKLSNEGIKFNKGQEVDSYNYDMDKHEKYRMPEDINFDVEAFNKKVITEPFNRAVCQELVNRLDPNEPSLGKTLIFAATDDHADMIVRLLKEEFEKSGNPVSDNAIMKITGKDRHRDIHIKQFKNEQYPNIVVTVDLLTTGIDVPSICNIVFLRRVKSRILYEQMLGRATRKFEGIDAFNIFDPIGQYDSMEKYTDMNSVINEKNVQRKVEEYYSLALKAPTEDSLKEYRKQLVAKLQRKIQRLDDKQTDELETAIQEKDLSAWARSLENATQNKLQSESRKIKTISEFRLKPRTALISNQKDEVVSVDRGYGNNNEKPADYLESFNRFIKSSRNEIPAIDILINRPSDLSLQDLRQIQSILSSHGFKENDLQSAWRTTNKINVAASIISFIRQAALGTPLESESAIVDRAMAKVYGMADWTTVQMKWLKRIEEQLKQNHILGPNASKAFNDIEVFKEHGGYKQMKRVFGNQTDEIISLINQNLYA</sequence>
<dbReference type="PROSITE" id="PS51192">
    <property type="entry name" value="HELICASE_ATP_BIND_1"/>
    <property type="match status" value="1"/>
</dbReference>
<keyword evidence="3" id="KW-0378">Hydrolase</keyword>
<dbReference type="Proteomes" id="UP000441557">
    <property type="component" value="Unassembled WGS sequence"/>
</dbReference>
<comment type="caution">
    <text evidence="3">The sequence shown here is derived from an EMBL/GenBank/DDBJ whole genome shotgun (WGS) entry which is preliminary data.</text>
</comment>
<dbReference type="Pfam" id="PF08463">
    <property type="entry name" value="EcoEI_R_C"/>
    <property type="match status" value="1"/>
</dbReference>
<dbReference type="AlphaFoldDB" id="A0AB36AG73"/>
<dbReference type="InterPro" id="IPR001650">
    <property type="entry name" value="Helicase_C-like"/>
</dbReference>
<evidence type="ECO:0000313" key="3">
    <source>
        <dbReference type="EMBL" id="MRG84612.1"/>
    </source>
</evidence>
<dbReference type="GO" id="GO:0006304">
    <property type="term" value="P:DNA modification"/>
    <property type="evidence" value="ECO:0007669"/>
    <property type="project" value="InterPro"/>
</dbReference>
<dbReference type="GO" id="GO:0009035">
    <property type="term" value="F:type I site-specific deoxyribonuclease activity"/>
    <property type="evidence" value="ECO:0007669"/>
    <property type="project" value="UniProtKB-EC"/>
</dbReference>
<dbReference type="Pfam" id="PF04851">
    <property type="entry name" value="ResIII"/>
    <property type="match status" value="1"/>
</dbReference>
<dbReference type="NCBIfam" id="NF008521">
    <property type="entry name" value="PRK11448.1"/>
    <property type="match status" value="1"/>
</dbReference>
<protein>
    <submittedName>
        <fullName evidence="3">Type I restriction-modification system endonuclease</fullName>
        <ecNumber evidence="3">3.1.21.3</ecNumber>
    </submittedName>
</protein>
<dbReference type="CDD" id="cd18032">
    <property type="entry name" value="DEXHc_RE_I_III_res"/>
    <property type="match status" value="1"/>
</dbReference>
<organism evidence="3 4">
    <name type="scientific">Limosilactobacillus reuteri</name>
    <name type="common">Lactobacillus reuteri</name>
    <dbReference type="NCBI Taxonomy" id="1598"/>
    <lineage>
        <taxon>Bacteria</taxon>
        <taxon>Bacillati</taxon>
        <taxon>Bacillota</taxon>
        <taxon>Bacilli</taxon>
        <taxon>Lactobacillales</taxon>
        <taxon>Lactobacillaceae</taxon>
        <taxon>Limosilactobacillus</taxon>
    </lineage>
</organism>
<accession>A0AB36AG73</accession>
<dbReference type="PANTHER" id="PTHR47396:SF1">
    <property type="entry name" value="ATP-DEPENDENT HELICASE IRC3-RELATED"/>
    <property type="match status" value="1"/>
</dbReference>
<dbReference type="SMART" id="SM00490">
    <property type="entry name" value="HELICc"/>
    <property type="match status" value="1"/>
</dbReference>
<dbReference type="EC" id="3.1.21.3" evidence="3"/>
<dbReference type="SMART" id="SM00487">
    <property type="entry name" value="DEXDc"/>
    <property type="match status" value="1"/>
</dbReference>
<reference evidence="3 4" key="1">
    <citation type="submission" date="2019-11" db="EMBL/GenBank/DDBJ databases">
        <title>Draft genome sequence of 12 host-associated Lactobacillus reuteri rodent strains.</title>
        <authorList>
            <person name="Zhang S."/>
            <person name="Ozcam M."/>
            <person name="Van Pijkeren J.P."/>
        </authorList>
    </citation>
    <scope>NUCLEOTIDE SEQUENCE [LARGE SCALE GENOMIC DNA]</scope>
    <source>
        <strain evidence="3 4">L1604-1</strain>
    </source>
</reference>
<dbReference type="EMBL" id="WJMZ01000016">
    <property type="protein sequence ID" value="MRG84612.1"/>
    <property type="molecule type" value="Genomic_DNA"/>
</dbReference>
<dbReference type="GO" id="GO:0003677">
    <property type="term" value="F:DNA binding"/>
    <property type="evidence" value="ECO:0007669"/>
    <property type="project" value="InterPro"/>
</dbReference>
<dbReference type="InterPro" id="IPR014001">
    <property type="entry name" value="Helicase_ATP-bd"/>
</dbReference>
<dbReference type="RefSeq" id="WP_153706757.1">
    <property type="nucleotide sequence ID" value="NZ_WJMZ01000016.1"/>
</dbReference>
<dbReference type="SUPFAM" id="SSF52540">
    <property type="entry name" value="P-loop containing nucleoside triphosphate hydrolases"/>
    <property type="match status" value="1"/>
</dbReference>
<dbReference type="PROSITE" id="PS51194">
    <property type="entry name" value="HELICASE_CTER"/>
    <property type="match status" value="1"/>
</dbReference>
<dbReference type="InterPro" id="IPR050742">
    <property type="entry name" value="Helicase_Restrict-Modif_Enz"/>
</dbReference>
<name>A0AB36AG73_LIMRT</name>
<dbReference type="InterPro" id="IPR027417">
    <property type="entry name" value="P-loop_NTPase"/>
</dbReference>
<dbReference type="Gene3D" id="3.90.1570.30">
    <property type="match status" value="1"/>
</dbReference>
<proteinExistence type="predicted"/>
<dbReference type="GO" id="GO:0005829">
    <property type="term" value="C:cytosol"/>
    <property type="evidence" value="ECO:0007669"/>
    <property type="project" value="TreeGrafter"/>
</dbReference>
<feature type="domain" description="Helicase C-terminal" evidence="2">
    <location>
        <begin position="651"/>
        <end position="819"/>
    </location>
</feature>
<dbReference type="Gene3D" id="3.40.50.300">
    <property type="entry name" value="P-loop containing nucleotide triphosphate hydrolases"/>
    <property type="match status" value="2"/>
</dbReference>
<dbReference type="CDD" id="cd18799">
    <property type="entry name" value="SF2_C_EcoAI-like"/>
    <property type="match status" value="1"/>
</dbReference>
<keyword evidence="3" id="KW-0540">Nuclease</keyword>
<dbReference type="GO" id="GO:0005524">
    <property type="term" value="F:ATP binding"/>
    <property type="evidence" value="ECO:0007669"/>
    <property type="project" value="InterPro"/>
</dbReference>
<evidence type="ECO:0000313" key="4">
    <source>
        <dbReference type="Proteomes" id="UP000441557"/>
    </source>
</evidence>
<dbReference type="InterPro" id="IPR013670">
    <property type="entry name" value="EcoEI_R_C_dom"/>
</dbReference>
<dbReference type="PANTHER" id="PTHR47396">
    <property type="entry name" value="TYPE I RESTRICTION ENZYME ECOKI R PROTEIN"/>
    <property type="match status" value="1"/>
</dbReference>
<feature type="domain" description="Helicase ATP-binding" evidence="1">
    <location>
        <begin position="387"/>
        <end position="571"/>
    </location>
</feature>
<evidence type="ECO:0000259" key="1">
    <source>
        <dbReference type="PROSITE" id="PS51192"/>
    </source>
</evidence>
<dbReference type="Pfam" id="PF00271">
    <property type="entry name" value="Helicase_C"/>
    <property type="match status" value="1"/>
</dbReference>
<gene>
    <name evidence="3" type="primary">hsdR</name>
    <name evidence="3" type="ORF">GIX80_09535</name>
</gene>
<keyword evidence="3" id="KW-0255">Endonuclease</keyword>